<dbReference type="PANTHER" id="PTHR33231">
    <property type="entry name" value="30S RIBOSOMAL PROTEIN"/>
    <property type="match status" value="1"/>
</dbReference>
<comment type="similarity">
    <text evidence="2">Belongs to the HPF/YfiA ribosome-associated protein family. Short HPF subfamily.</text>
</comment>
<dbReference type="SUPFAM" id="SSF69754">
    <property type="entry name" value="Ribosome binding protein Y (YfiA homologue)"/>
    <property type="match status" value="1"/>
</dbReference>
<dbReference type="InterPro" id="IPR050574">
    <property type="entry name" value="HPF/YfiA_ribosome-assoc"/>
</dbReference>
<keyword evidence="7" id="KW-1185">Reference proteome</keyword>
<comment type="subunit">
    <text evidence="3">Associates exclusively with 100S ribosomes, which are dimers of 70S ribosomes.</text>
</comment>
<dbReference type="GO" id="GO:0022627">
    <property type="term" value="C:cytosolic small ribosomal subunit"/>
    <property type="evidence" value="ECO:0007669"/>
    <property type="project" value="TreeGrafter"/>
</dbReference>
<dbReference type="CDD" id="cd00552">
    <property type="entry name" value="RaiA"/>
    <property type="match status" value="1"/>
</dbReference>
<evidence type="ECO:0000256" key="3">
    <source>
        <dbReference type="ARBA" id="ARBA00038695"/>
    </source>
</evidence>
<dbReference type="PANTHER" id="PTHR33231:SF1">
    <property type="entry name" value="30S RIBOSOMAL PROTEIN"/>
    <property type="match status" value="1"/>
</dbReference>
<dbReference type="GO" id="GO:0045900">
    <property type="term" value="P:negative regulation of translational elongation"/>
    <property type="evidence" value="ECO:0007669"/>
    <property type="project" value="TreeGrafter"/>
</dbReference>
<dbReference type="InterPro" id="IPR003489">
    <property type="entry name" value="RHF/RaiA"/>
</dbReference>
<dbReference type="InterPro" id="IPR036567">
    <property type="entry name" value="RHF-like"/>
</dbReference>
<evidence type="ECO:0000313" key="7">
    <source>
        <dbReference type="Proteomes" id="UP000256829"/>
    </source>
</evidence>
<dbReference type="AlphaFoldDB" id="A0A3D8VD39"/>
<dbReference type="Proteomes" id="UP000256829">
    <property type="component" value="Unassembled WGS sequence"/>
</dbReference>
<sequence>MRIETYGQQIEVTPALRDYVESKLSRLERHCEQPFDVRTQLSLEKPNHRAKATVNLAGRTLVADAQALDMYAAIDLLTDKLDRLLREHRSKVVDHHRGESAARSNSFG</sequence>
<dbReference type="RefSeq" id="WP_115842550.1">
    <property type="nucleotide sequence ID" value="NZ_CP046603.1"/>
</dbReference>
<dbReference type="NCBIfam" id="TIGR00741">
    <property type="entry name" value="yfiA"/>
    <property type="match status" value="1"/>
</dbReference>
<evidence type="ECO:0000256" key="1">
    <source>
        <dbReference type="ARBA" id="ARBA00022845"/>
    </source>
</evidence>
<evidence type="ECO:0000256" key="4">
    <source>
        <dbReference type="ARBA" id="ARBA00041148"/>
    </source>
</evidence>
<name>A0A3D8VD39_9GAMM</name>
<dbReference type="GO" id="GO:0043024">
    <property type="term" value="F:ribosomal small subunit binding"/>
    <property type="evidence" value="ECO:0007669"/>
    <property type="project" value="TreeGrafter"/>
</dbReference>
<gene>
    <name evidence="6" type="primary">raiA</name>
    <name evidence="6" type="ORF">DX912_10980</name>
</gene>
<dbReference type="Pfam" id="PF02482">
    <property type="entry name" value="Ribosomal_S30AE"/>
    <property type="match status" value="1"/>
</dbReference>
<dbReference type="Gene3D" id="3.30.160.100">
    <property type="entry name" value="Ribosome hibernation promotion factor-like"/>
    <property type="match status" value="1"/>
</dbReference>
<evidence type="ECO:0000256" key="5">
    <source>
        <dbReference type="ARBA" id="ARBA00041319"/>
    </source>
</evidence>
<evidence type="ECO:0000256" key="2">
    <source>
        <dbReference type="ARBA" id="ARBA00038434"/>
    </source>
</evidence>
<proteinExistence type="inferred from homology"/>
<dbReference type="EMBL" id="QTJR01000006">
    <property type="protein sequence ID" value="RDY67179.1"/>
    <property type="molecule type" value="Genomic_DNA"/>
</dbReference>
<reference evidence="6 7" key="1">
    <citation type="submission" date="2018-08" db="EMBL/GenBank/DDBJ databases">
        <title>Lysobacter soli KCTC 22011, whole genome shotgun sequence.</title>
        <authorList>
            <person name="Zhang X."/>
            <person name="Feng G."/>
            <person name="Zhu H."/>
        </authorList>
    </citation>
    <scope>NUCLEOTIDE SEQUENCE [LARGE SCALE GENOMIC DNA]</scope>
    <source>
        <strain evidence="6 7">KCTC 22011</strain>
    </source>
</reference>
<protein>
    <recommendedName>
        <fullName evidence="4">Ribosome hibernation promoting factor</fullName>
    </recommendedName>
    <alternativeName>
        <fullName evidence="5">Hibernation factor HPF</fullName>
    </alternativeName>
</protein>
<evidence type="ECO:0000313" key="6">
    <source>
        <dbReference type="EMBL" id="RDY67179.1"/>
    </source>
</evidence>
<dbReference type="OrthoDB" id="9795980at2"/>
<organism evidence="6 7">
    <name type="scientific">Lysobacter soli</name>
    <dbReference type="NCBI Taxonomy" id="453783"/>
    <lineage>
        <taxon>Bacteria</taxon>
        <taxon>Pseudomonadati</taxon>
        <taxon>Pseudomonadota</taxon>
        <taxon>Gammaproteobacteria</taxon>
        <taxon>Lysobacterales</taxon>
        <taxon>Lysobacteraceae</taxon>
        <taxon>Lysobacter</taxon>
    </lineage>
</organism>
<comment type="caution">
    <text evidence="6">The sequence shown here is derived from an EMBL/GenBank/DDBJ whole genome shotgun (WGS) entry which is preliminary data.</text>
</comment>
<accession>A0A3D8VD39</accession>
<keyword evidence="1" id="KW-0810">Translation regulation</keyword>